<dbReference type="PANTHER" id="PTHR34107:SF7">
    <property type="entry name" value="SLR2092 PROTEIN"/>
    <property type="match status" value="1"/>
</dbReference>
<dbReference type="CDD" id="cd06260">
    <property type="entry name" value="DUF820-like"/>
    <property type="match status" value="1"/>
</dbReference>
<dbReference type="Gene3D" id="3.90.1570.10">
    <property type="entry name" value="tt1808, chain A"/>
    <property type="match status" value="1"/>
</dbReference>
<evidence type="ECO:0000313" key="2">
    <source>
        <dbReference type="EMBL" id="BAY72049.1"/>
    </source>
</evidence>
<evidence type="ECO:0000313" key="3">
    <source>
        <dbReference type="Proteomes" id="UP000217507"/>
    </source>
</evidence>
<dbReference type="PANTHER" id="PTHR34107">
    <property type="entry name" value="SLL0198 PROTEIN-RELATED"/>
    <property type="match status" value="1"/>
</dbReference>
<name>A0A1Z4KSV6_ANAVA</name>
<dbReference type="SUPFAM" id="SSF52980">
    <property type="entry name" value="Restriction endonuclease-like"/>
    <property type="match status" value="1"/>
</dbReference>
<dbReference type="InterPro" id="IPR008538">
    <property type="entry name" value="Uma2"/>
</dbReference>
<evidence type="ECO:0000259" key="1">
    <source>
        <dbReference type="Pfam" id="PF05685"/>
    </source>
</evidence>
<dbReference type="Pfam" id="PF05685">
    <property type="entry name" value="Uma2"/>
    <property type="match status" value="1"/>
</dbReference>
<dbReference type="EMBL" id="AP018216">
    <property type="protein sequence ID" value="BAY72049.1"/>
    <property type="molecule type" value="Genomic_DNA"/>
</dbReference>
<proteinExistence type="predicted"/>
<reference evidence="2 3" key="1">
    <citation type="submission" date="2017-06" db="EMBL/GenBank/DDBJ databases">
        <title>Genome sequencing of cyanobaciteial culture collection at National Institute for Environmental Studies (NIES).</title>
        <authorList>
            <person name="Hirose Y."/>
            <person name="Shimura Y."/>
            <person name="Fujisawa T."/>
            <person name="Nakamura Y."/>
            <person name="Kawachi M."/>
        </authorList>
    </citation>
    <scope>NUCLEOTIDE SEQUENCE [LARGE SCALE GENOMIC DNA]</scope>
    <source>
        <strain evidence="2 3">NIES-23</strain>
    </source>
</reference>
<sequence length="219" mass="24762">MNVGTFYSTSLRQNSDGIMNTQSPVATDILGMVLKMQPNIIVSDEQLFDFCQVNRDFRIERNHFGELLIMPPTGAETDERNFNLIVQLGIWTKQDGTGVGFGSSGGFTLPNGAVRSPDAAWIKKARWEAIPVEQRKRFAPICPEFVVELRSETDNLKTLQEKMEEYIDNGTELGWLIDRKQRKVFIYCPDQAVRELDNPSTLGGEDTLPGFVLDLSQIW</sequence>
<dbReference type="AlphaFoldDB" id="A0A1Z4KSV6"/>
<dbReference type="InterPro" id="IPR012296">
    <property type="entry name" value="Nuclease_put_TT1808"/>
</dbReference>
<feature type="domain" description="Putative restriction endonuclease" evidence="1">
    <location>
        <begin position="45"/>
        <end position="215"/>
    </location>
</feature>
<dbReference type="Proteomes" id="UP000217507">
    <property type="component" value="Chromosome"/>
</dbReference>
<gene>
    <name evidence="2" type="ORF">NIES23_48730</name>
</gene>
<protein>
    <recommendedName>
        <fullName evidence="1">Putative restriction endonuclease domain-containing protein</fullName>
    </recommendedName>
</protein>
<accession>A0A1Z4KSV6</accession>
<dbReference type="InterPro" id="IPR011335">
    <property type="entry name" value="Restrct_endonuc-II-like"/>
</dbReference>
<organism evidence="2 3">
    <name type="scientific">Trichormus variabilis NIES-23</name>
    <dbReference type="NCBI Taxonomy" id="1973479"/>
    <lineage>
        <taxon>Bacteria</taxon>
        <taxon>Bacillati</taxon>
        <taxon>Cyanobacteriota</taxon>
        <taxon>Cyanophyceae</taxon>
        <taxon>Nostocales</taxon>
        <taxon>Nostocaceae</taxon>
        <taxon>Trichormus</taxon>
    </lineage>
</organism>